<dbReference type="Pfam" id="PF00572">
    <property type="entry name" value="Ribosomal_L13"/>
    <property type="match status" value="1"/>
</dbReference>
<dbReference type="InterPro" id="IPR023563">
    <property type="entry name" value="Ribosomal_uL13_CS"/>
</dbReference>
<dbReference type="InterPro" id="IPR005822">
    <property type="entry name" value="Ribosomal_uL13"/>
</dbReference>
<dbReference type="GeneID" id="33356734"/>
<evidence type="ECO:0000256" key="1">
    <source>
        <dbReference type="ARBA" id="ARBA00006227"/>
    </source>
</evidence>
<organism evidence="6">
    <name type="scientific">Polysiphonia elongata</name>
    <dbReference type="NCBI Taxonomy" id="159753"/>
    <lineage>
        <taxon>Eukaryota</taxon>
        <taxon>Rhodophyta</taxon>
        <taxon>Florideophyceae</taxon>
        <taxon>Rhodymeniophycidae</taxon>
        <taxon>Ceramiales</taxon>
        <taxon>Rhodomelaceae</taxon>
        <taxon>Polysiphonioideae</taxon>
        <taxon>Polysiphonia</taxon>
    </lineage>
</organism>
<protein>
    <recommendedName>
        <fullName evidence="4">Large ribosomal subunit protein uL13c</fullName>
    </recommendedName>
</protein>
<dbReference type="InterPro" id="IPR005823">
    <property type="entry name" value="Ribosomal_uL13_bac-type"/>
</dbReference>
<keyword evidence="6" id="KW-0934">Plastid</keyword>
<dbReference type="NCBIfam" id="TIGR01066">
    <property type="entry name" value="rplM_bact"/>
    <property type="match status" value="1"/>
</dbReference>
<dbReference type="HAMAP" id="MF_01366">
    <property type="entry name" value="Ribosomal_uL13"/>
    <property type="match status" value="1"/>
</dbReference>
<evidence type="ECO:0000256" key="3">
    <source>
        <dbReference type="ARBA" id="ARBA00023274"/>
    </source>
</evidence>
<reference evidence="6" key="1">
    <citation type="journal article" date="2017" name="J. Phycol.">
        <title>Analysis of chloroplast genomes and a supermatrix inform reclassification of the Rhodomelaceae (Rhodophyta).</title>
        <authorList>
            <person name="Diaz-Tapia P."/>
            <person name="Maggs C.A."/>
            <person name="West J.A."/>
            <person name="Verbruggen H."/>
        </authorList>
    </citation>
    <scope>NUCLEOTIDE SEQUENCE</scope>
    <source>
        <strain evidence="6">PD547</strain>
    </source>
</reference>
<dbReference type="Gene3D" id="3.90.1180.10">
    <property type="entry name" value="Ribosomal protein L13"/>
    <property type="match status" value="1"/>
</dbReference>
<dbReference type="GO" id="GO:0006412">
    <property type="term" value="P:translation"/>
    <property type="evidence" value="ECO:0007669"/>
    <property type="project" value="UniProtKB-UniRule"/>
</dbReference>
<dbReference type="EMBL" id="MF101427">
    <property type="protein sequence ID" value="ARW63378.1"/>
    <property type="molecule type" value="Genomic_DNA"/>
</dbReference>
<dbReference type="PANTHER" id="PTHR11545:SF2">
    <property type="entry name" value="LARGE RIBOSOMAL SUBUNIT PROTEIN UL13M"/>
    <property type="match status" value="1"/>
</dbReference>
<evidence type="ECO:0000256" key="5">
    <source>
        <dbReference type="RuleBase" id="RU003877"/>
    </source>
</evidence>
<keyword evidence="2 4" id="KW-0689">Ribosomal protein</keyword>
<dbReference type="GO" id="GO:0003735">
    <property type="term" value="F:structural constituent of ribosome"/>
    <property type="evidence" value="ECO:0007669"/>
    <property type="project" value="InterPro"/>
</dbReference>
<comment type="similarity">
    <text evidence="1 4 5">Belongs to the universal ribosomal protein uL13 family.</text>
</comment>
<comment type="subunit">
    <text evidence="4">Part of the 50S ribosomal subunit.</text>
</comment>
<dbReference type="CDD" id="cd00392">
    <property type="entry name" value="Ribosomal_L13"/>
    <property type="match status" value="1"/>
</dbReference>
<name>A0A1Z1MBB6_9FLOR</name>
<dbReference type="GO" id="GO:0022625">
    <property type="term" value="C:cytosolic large ribosomal subunit"/>
    <property type="evidence" value="ECO:0007669"/>
    <property type="project" value="TreeGrafter"/>
</dbReference>
<dbReference type="GO" id="GO:0009507">
    <property type="term" value="C:chloroplast"/>
    <property type="evidence" value="ECO:0007669"/>
    <property type="project" value="UniProtKB-SubCell"/>
</dbReference>
<proteinExistence type="inferred from homology"/>
<dbReference type="PROSITE" id="PS00783">
    <property type="entry name" value="RIBOSOMAL_L13"/>
    <property type="match status" value="1"/>
</dbReference>
<sequence>MSINKNKTFLKKSEENVKWYIVDAQNYKLGRLTSKIASILKNKHQAEYLPYQEGKSNVIIINSKKIQTTGKKSQQKSYKRHSGRPGGMKTEIFKKLQERIPNRIIEHALKGMLPKNSLGRKLFKKVKIYPNNQHPHQSQNPIQINID</sequence>
<dbReference type="GO" id="GO:0003729">
    <property type="term" value="F:mRNA binding"/>
    <property type="evidence" value="ECO:0007669"/>
    <property type="project" value="TreeGrafter"/>
</dbReference>
<dbReference type="AlphaFoldDB" id="A0A1Z1MBB6"/>
<comment type="subcellular location">
    <subcellularLocation>
        <location evidence="4">Plastid</location>
        <location evidence="4">Chloroplast</location>
    </subcellularLocation>
</comment>
<gene>
    <name evidence="4 6" type="primary">rpl13</name>
</gene>
<dbReference type="PANTHER" id="PTHR11545">
    <property type="entry name" value="RIBOSOMAL PROTEIN L13"/>
    <property type="match status" value="1"/>
</dbReference>
<evidence type="ECO:0000256" key="4">
    <source>
        <dbReference type="HAMAP-Rule" id="MF_01366"/>
    </source>
</evidence>
<dbReference type="RefSeq" id="YP_009394816.1">
    <property type="nucleotide sequence ID" value="NC_035274.1"/>
</dbReference>
<evidence type="ECO:0000313" key="6">
    <source>
        <dbReference type="EMBL" id="ARW63378.1"/>
    </source>
</evidence>
<geneLocation type="chloroplast" evidence="6"/>
<dbReference type="PIRSF" id="PIRSF002181">
    <property type="entry name" value="Ribosomal_L13"/>
    <property type="match status" value="1"/>
</dbReference>
<dbReference type="GO" id="GO:0017148">
    <property type="term" value="P:negative regulation of translation"/>
    <property type="evidence" value="ECO:0007669"/>
    <property type="project" value="TreeGrafter"/>
</dbReference>
<keyword evidence="3 4" id="KW-0687">Ribonucleoprotein</keyword>
<keyword evidence="6" id="KW-0150">Chloroplast</keyword>
<evidence type="ECO:0000256" key="2">
    <source>
        <dbReference type="ARBA" id="ARBA00022980"/>
    </source>
</evidence>
<dbReference type="SUPFAM" id="SSF52161">
    <property type="entry name" value="Ribosomal protein L13"/>
    <property type="match status" value="1"/>
</dbReference>
<accession>A0A1Z1MBB6</accession>
<dbReference type="InterPro" id="IPR036899">
    <property type="entry name" value="Ribosomal_uL13_sf"/>
</dbReference>